<protein>
    <submittedName>
        <fullName evidence="7">DNA repair protein RadC</fullName>
    </submittedName>
</protein>
<dbReference type="InterPro" id="IPR025657">
    <property type="entry name" value="RadC_JAB"/>
</dbReference>
<dbReference type="RefSeq" id="WP_184116079.1">
    <property type="nucleotide sequence ID" value="NZ_JACHNY010000006.1"/>
</dbReference>
<dbReference type="PANTHER" id="PTHR30471">
    <property type="entry name" value="DNA REPAIR PROTEIN RADC"/>
    <property type="match status" value="1"/>
</dbReference>
<evidence type="ECO:0000256" key="5">
    <source>
        <dbReference type="ARBA" id="ARBA00023049"/>
    </source>
</evidence>
<sequence>MAVRDDEAQEVLVALLAIVDPDRAPRWAGSILDHHASLNAALVAREATLLPLVDGEAKAVAMLAAHRRAALFLLREKVAAGPIVATRHELIDYCRQLMAHERDEQVRVFFLNGRRELLAEEVIARGGPEGVTVRPRQILARALEIGACGMVLVHNHPSGDPAPSDLDRRFTRKLAVAAETLGLRLHDHLIVARGGQHCIAID</sequence>
<accession>A0A7W7AMH0</accession>
<dbReference type="CDD" id="cd08071">
    <property type="entry name" value="MPN_DUF2466"/>
    <property type="match status" value="1"/>
</dbReference>
<dbReference type="InterPro" id="IPR020891">
    <property type="entry name" value="UPF0758_CS"/>
</dbReference>
<comment type="caution">
    <text evidence="7">The sequence shown here is derived from an EMBL/GenBank/DDBJ whole genome shotgun (WGS) entry which is preliminary data.</text>
</comment>
<dbReference type="GO" id="GO:0046872">
    <property type="term" value="F:metal ion binding"/>
    <property type="evidence" value="ECO:0007669"/>
    <property type="project" value="UniProtKB-KW"/>
</dbReference>
<dbReference type="PROSITE" id="PS01302">
    <property type="entry name" value="UPF0758"/>
    <property type="match status" value="1"/>
</dbReference>
<reference evidence="7 8" key="1">
    <citation type="submission" date="2020-08" db="EMBL/GenBank/DDBJ databases">
        <title>Genomic Encyclopedia of Type Strains, Phase IV (KMG-IV): sequencing the most valuable type-strain genomes for metagenomic binning, comparative biology and taxonomic classification.</title>
        <authorList>
            <person name="Goeker M."/>
        </authorList>
    </citation>
    <scope>NUCLEOTIDE SEQUENCE [LARGE SCALE GENOMIC DNA]</scope>
    <source>
        <strain evidence="7 8">DSM 15867</strain>
    </source>
</reference>
<proteinExistence type="predicted"/>
<evidence type="ECO:0000256" key="4">
    <source>
        <dbReference type="ARBA" id="ARBA00022833"/>
    </source>
</evidence>
<dbReference type="Proteomes" id="UP000574769">
    <property type="component" value="Unassembled WGS sequence"/>
</dbReference>
<keyword evidence="2" id="KW-0479">Metal-binding</keyword>
<dbReference type="AlphaFoldDB" id="A0A7W7AMH0"/>
<feature type="domain" description="MPN" evidence="6">
    <location>
        <begin position="83"/>
        <end position="202"/>
    </location>
</feature>
<evidence type="ECO:0000256" key="3">
    <source>
        <dbReference type="ARBA" id="ARBA00022801"/>
    </source>
</evidence>
<keyword evidence="3" id="KW-0378">Hydrolase</keyword>
<evidence type="ECO:0000313" key="8">
    <source>
        <dbReference type="Proteomes" id="UP000574769"/>
    </source>
</evidence>
<evidence type="ECO:0000259" key="6">
    <source>
        <dbReference type="PROSITE" id="PS50249"/>
    </source>
</evidence>
<keyword evidence="1" id="KW-0645">Protease</keyword>
<dbReference type="InterPro" id="IPR037518">
    <property type="entry name" value="MPN"/>
</dbReference>
<dbReference type="Pfam" id="PF04002">
    <property type="entry name" value="RadC"/>
    <property type="match status" value="1"/>
</dbReference>
<evidence type="ECO:0000256" key="2">
    <source>
        <dbReference type="ARBA" id="ARBA00022723"/>
    </source>
</evidence>
<keyword evidence="4" id="KW-0862">Zinc</keyword>
<dbReference type="GO" id="GO:0008237">
    <property type="term" value="F:metallopeptidase activity"/>
    <property type="evidence" value="ECO:0007669"/>
    <property type="project" value="UniProtKB-KW"/>
</dbReference>
<dbReference type="InterPro" id="IPR001405">
    <property type="entry name" value="UPF0758"/>
</dbReference>
<dbReference type="EMBL" id="JACHNY010000006">
    <property type="protein sequence ID" value="MBB4618839.1"/>
    <property type="molecule type" value="Genomic_DNA"/>
</dbReference>
<dbReference type="Gene3D" id="3.40.140.10">
    <property type="entry name" value="Cytidine Deaminase, domain 2"/>
    <property type="match status" value="1"/>
</dbReference>
<dbReference type="PANTHER" id="PTHR30471:SF3">
    <property type="entry name" value="UPF0758 PROTEIN YEES-RELATED"/>
    <property type="match status" value="1"/>
</dbReference>
<dbReference type="GO" id="GO:0006508">
    <property type="term" value="P:proteolysis"/>
    <property type="evidence" value="ECO:0007669"/>
    <property type="project" value="UniProtKB-KW"/>
</dbReference>
<keyword evidence="8" id="KW-1185">Reference proteome</keyword>
<organism evidence="7 8">
    <name type="scientific">Sphingomonas abaci</name>
    <dbReference type="NCBI Taxonomy" id="237611"/>
    <lineage>
        <taxon>Bacteria</taxon>
        <taxon>Pseudomonadati</taxon>
        <taxon>Pseudomonadota</taxon>
        <taxon>Alphaproteobacteria</taxon>
        <taxon>Sphingomonadales</taxon>
        <taxon>Sphingomonadaceae</taxon>
        <taxon>Sphingomonas</taxon>
    </lineage>
</organism>
<gene>
    <name evidence="7" type="ORF">GGQ96_002985</name>
</gene>
<dbReference type="PROSITE" id="PS50249">
    <property type="entry name" value="MPN"/>
    <property type="match status" value="1"/>
</dbReference>
<evidence type="ECO:0000313" key="7">
    <source>
        <dbReference type="EMBL" id="MBB4618839.1"/>
    </source>
</evidence>
<evidence type="ECO:0000256" key="1">
    <source>
        <dbReference type="ARBA" id="ARBA00022670"/>
    </source>
</evidence>
<keyword evidence="5" id="KW-0482">Metalloprotease</keyword>
<name>A0A7W7AMH0_9SPHN</name>